<feature type="transmembrane region" description="Helical" evidence="6">
    <location>
        <begin position="117"/>
        <end position="138"/>
    </location>
</feature>
<comment type="caution">
    <text evidence="7">The sequence shown here is derived from an EMBL/GenBank/DDBJ whole genome shotgun (WGS) entry which is preliminary data.</text>
</comment>
<protein>
    <submittedName>
        <fullName evidence="7">Uncharacterized protein</fullName>
    </submittedName>
</protein>
<feature type="region of interest" description="Disordered" evidence="5">
    <location>
        <begin position="297"/>
        <end position="320"/>
    </location>
</feature>
<evidence type="ECO:0000256" key="2">
    <source>
        <dbReference type="ARBA" id="ARBA00022692"/>
    </source>
</evidence>
<feature type="transmembrane region" description="Helical" evidence="6">
    <location>
        <begin position="71"/>
        <end position="97"/>
    </location>
</feature>
<keyword evidence="4 6" id="KW-0472">Membrane</keyword>
<keyword evidence="2 6" id="KW-0812">Transmembrane</keyword>
<evidence type="ECO:0000256" key="3">
    <source>
        <dbReference type="ARBA" id="ARBA00022989"/>
    </source>
</evidence>
<dbReference type="EMBL" id="BNJQ01000030">
    <property type="protein sequence ID" value="GHP10593.1"/>
    <property type="molecule type" value="Genomic_DNA"/>
</dbReference>
<dbReference type="SMART" id="SM01160">
    <property type="entry name" value="DUF1751"/>
    <property type="match status" value="1"/>
</dbReference>
<feature type="compositionally biased region" description="Basic and acidic residues" evidence="5">
    <location>
        <begin position="309"/>
        <end position="320"/>
    </location>
</feature>
<dbReference type="InterPro" id="IPR013861">
    <property type="entry name" value="TMEM115/Pdh1/Rbl19"/>
</dbReference>
<evidence type="ECO:0000313" key="7">
    <source>
        <dbReference type="EMBL" id="GHP10593.1"/>
    </source>
</evidence>
<dbReference type="SUPFAM" id="SSF144091">
    <property type="entry name" value="Rhomboid-like"/>
    <property type="match status" value="1"/>
</dbReference>
<evidence type="ECO:0000256" key="6">
    <source>
        <dbReference type="SAM" id="Phobius"/>
    </source>
</evidence>
<gene>
    <name evidence="7" type="ORF">PPROV_000932400</name>
</gene>
<sequence length="341" mass="34643">MAESPPSSSAAAAAAGSGSGSSSSSMSSSSFTPPYTRLSLLYSALLLSSSLLMLVLPGVRSYLGLVPAKVLPYATTIITTAYCDASVVSAILSGALICTLARMVEPVMGTVEIAKTIAIANVGGAIVTWLWLVFTFAVTQRTDLLYSNVTGAHAAIAALFVALKQVNAKAVGAVPSTIAPYVPYMPAALLLLTALVSSVATNLLPTGLPSNALGGTIAAWVYLRYFRQPPAPTEALGAPGASPYQPIPGDASEEFAVASCVPPAFQAALTPFDRFTDRIFGGGSYASGAAGSLAAGMPSAAPLPGNDSEDARRRRERGARALEERLAQAAAAKQSAAASAV</sequence>
<evidence type="ECO:0000256" key="4">
    <source>
        <dbReference type="ARBA" id="ARBA00023136"/>
    </source>
</evidence>
<evidence type="ECO:0000256" key="5">
    <source>
        <dbReference type="SAM" id="MobiDB-lite"/>
    </source>
</evidence>
<comment type="subcellular location">
    <subcellularLocation>
        <location evidence="1">Membrane</location>
        <topology evidence="1">Multi-pass membrane protein</topology>
    </subcellularLocation>
</comment>
<dbReference type="PANTHER" id="PTHR13377:SF3">
    <property type="entry name" value="TRANSMEMBRANE PROTEIN 115"/>
    <property type="match status" value="1"/>
</dbReference>
<dbReference type="InterPro" id="IPR035952">
    <property type="entry name" value="Rhomboid-like_sf"/>
</dbReference>
<evidence type="ECO:0000313" key="8">
    <source>
        <dbReference type="Proteomes" id="UP000660262"/>
    </source>
</evidence>
<dbReference type="Proteomes" id="UP000660262">
    <property type="component" value="Unassembled WGS sequence"/>
</dbReference>
<feature type="region of interest" description="Disordered" evidence="5">
    <location>
        <begin position="1"/>
        <end position="29"/>
    </location>
</feature>
<keyword evidence="3 6" id="KW-1133">Transmembrane helix</keyword>
<dbReference type="GO" id="GO:0016020">
    <property type="term" value="C:membrane"/>
    <property type="evidence" value="ECO:0007669"/>
    <property type="project" value="UniProtKB-SubCell"/>
</dbReference>
<dbReference type="GO" id="GO:0006890">
    <property type="term" value="P:retrograde vesicle-mediated transport, Golgi to endoplasmic reticulum"/>
    <property type="evidence" value="ECO:0007669"/>
    <property type="project" value="InterPro"/>
</dbReference>
<reference evidence="7" key="1">
    <citation type="submission" date="2020-10" db="EMBL/GenBank/DDBJ databases">
        <title>Unveiling of a novel bifunctional photoreceptor, Dualchrome1, isolated from a cosmopolitan green alga.</title>
        <authorList>
            <person name="Suzuki S."/>
            <person name="Kawachi M."/>
        </authorList>
    </citation>
    <scope>NUCLEOTIDE SEQUENCE</scope>
    <source>
        <strain evidence="7">NIES 2893</strain>
    </source>
</reference>
<feature type="transmembrane region" description="Helical" evidence="6">
    <location>
        <begin position="145"/>
        <end position="163"/>
    </location>
</feature>
<proteinExistence type="predicted"/>
<dbReference type="Pfam" id="PF08551">
    <property type="entry name" value="DUF1751"/>
    <property type="match status" value="1"/>
</dbReference>
<accession>A0A830HV20</accession>
<organism evidence="7 8">
    <name type="scientific">Pycnococcus provasolii</name>
    <dbReference type="NCBI Taxonomy" id="41880"/>
    <lineage>
        <taxon>Eukaryota</taxon>
        <taxon>Viridiplantae</taxon>
        <taxon>Chlorophyta</taxon>
        <taxon>Pseudoscourfieldiophyceae</taxon>
        <taxon>Pseudoscourfieldiales</taxon>
        <taxon>Pycnococcaceae</taxon>
        <taxon>Pycnococcus</taxon>
    </lineage>
</organism>
<dbReference type="AlphaFoldDB" id="A0A830HV20"/>
<keyword evidence="8" id="KW-1185">Reference proteome</keyword>
<name>A0A830HV20_9CHLO</name>
<dbReference type="GO" id="GO:0005794">
    <property type="term" value="C:Golgi apparatus"/>
    <property type="evidence" value="ECO:0007669"/>
    <property type="project" value="TreeGrafter"/>
</dbReference>
<feature type="compositionally biased region" description="Low complexity" evidence="5">
    <location>
        <begin position="7"/>
        <end position="29"/>
    </location>
</feature>
<evidence type="ECO:0000256" key="1">
    <source>
        <dbReference type="ARBA" id="ARBA00004141"/>
    </source>
</evidence>
<dbReference type="PANTHER" id="PTHR13377">
    <property type="entry name" value="PLACENTAL PROTEIN 6"/>
    <property type="match status" value="1"/>
</dbReference>
<dbReference type="OrthoDB" id="73612at2759"/>
<feature type="transmembrane region" description="Helical" evidence="6">
    <location>
        <begin position="40"/>
        <end position="59"/>
    </location>
</feature>